<keyword evidence="3" id="KW-1185">Reference proteome</keyword>
<sequence length="329" mass="38245">MIEFKLSVPNKISLFGEHMLPYGYSGVAAGIELRTRMSFTEVSDVNRIVIKFPQIDLHFDKPLKEFLRIYKKCVSNKSKREIWHEQVSQYITTCTSLTCTNDQRLILVAFFYLLICIAEKEKIRFKSFEIYLSTQLKIDTVFPCPSSFAVCFATGFLYWSRLQKGVVQNSFSNDDLKKILHTASLCTKISSKFQEVDIIVCTYGSTIVHRKTYMEGQASINWDTFNMPEMIVLLVDSNKLQSLQEQLQEITIKSNVVPNYIQHLITYLNNETIIAVRTLFEIDSIQKNNQLNAITRYEKLMSQQRELKMALSHLVFVHYLTNTTEYILE</sequence>
<evidence type="ECO:0000313" key="4">
    <source>
        <dbReference type="RefSeq" id="XP_011631954.1"/>
    </source>
</evidence>
<organism evidence="3 4">
    <name type="scientific">Pogonomyrmex barbatus</name>
    <name type="common">red harvester ant</name>
    <dbReference type="NCBI Taxonomy" id="144034"/>
    <lineage>
        <taxon>Eukaryota</taxon>
        <taxon>Metazoa</taxon>
        <taxon>Ecdysozoa</taxon>
        <taxon>Arthropoda</taxon>
        <taxon>Hexapoda</taxon>
        <taxon>Insecta</taxon>
        <taxon>Pterygota</taxon>
        <taxon>Neoptera</taxon>
        <taxon>Endopterygota</taxon>
        <taxon>Hymenoptera</taxon>
        <taxon>Apocrita</taxon>
        <taxon>Aculeata</taxon>
        <taxon>Formicoidea</taxon>
        <taxon>Formicidae</taxon>
        <taxon>Myrmicinae</taxon>
        <taxon>Pogonomyrmex</taxon>
    </lineage>
</organism>
<dbReference type="InterPro" id="IPR014721">
    <property type="entry name" value="Ribsml_uS5_D2-typ_fold_subgr"/>
</dbReference>
<dbReference type="PANTHER" id="PTHR43290">
    <property type="entry name" value="MEVALONATE KINASE"/>
    <property type="match status" value="1"/>
</dbReference>
<evidence type="ECO:0000256" key="1">
    <source>
        <dbReference type="ARBA" id="ARBA00022679"/>
    </source>
</evidence>
<keyword evidence="1" id="KW-0808">Transferase</keyword>
<evidence type="ECO:0000313" key="3">
    <source>
        <dbReference type="Proteomes" id="UP000504615"/>
    </source>
</evidence>
<dbReference type="GO" id="GO:0006695">
    <property type="term" value="P:cholesterol biosynthetic process"/>
    <property type="evidence" value="ECO:0007669"/>
    <property type="project" value="TreeGrafter"/>
</dbReference>
<dbReference type="GeneID" id="105423755"/>
<dbReference type="InterPro" id="IPR006205">
    <property type="entry name" value="Mev_gal_kin"/>
</dbReference>
<dbReference type="RefSeq" id="XP_011631954.1">
    <property type="nucleotide sequence ID" value="XM_011633652.2"/>
</dbReference>
<dbReference type="GO" id="GO:0004496">
    <property type="term" value="F:mevalonate kinase activity"/>
    <property type="evidence" value="ECO:0007669"/>
    <property type="project" value="InterPro"/>
</dbReference>
<dbReference type="OrthoDB" id="7552381at2759"/>
<name>A0A6I9W0S5_9HYME</name>
<dbReference type="Proteomes" id="UP000504615">
    <property type="component" value="Unplaced"/>
</dbReference>
<evidence type="ECO:0000256" key="2">
    <source>
        <dbReference type="ARBA" id="ARBA00022777"/>
    </source>
</evidence>
<dbReference type="KEGG" id="pbar:105423755"/>
<dbReference type="PANTHER" id="PTHR43290:SF2">
    <property type="entry name" value="MEVALONATE KINASE"/>
    <property type="match status" value="1"/>
</dbReference>
<reference evidence="4" key="1">
    <citation type="submission" date="2025-08" db="UniProtKB">
        <authorList>
            <consortium name="RefSeq"/>
        </authorList>
    </citation>
    <scope>IDENTIFICATION</scope>
</reference>
<dbReference type="SUPFAM" id="SSF54211">
    <property type="entry name" value="Ribosomal protein S5 domain 2-like"/>
    <property type="match status" value="1"/>
</dbReference>
<accession>A0A6I9W0S5</accession>
<proteinExistence type="predicted"/>
<dbReference type="AlphaFoldDB" id="A0A6I9W0S5"/>
<dbReference type="InterPro" id="IPR020568">
    <property type="entry name" value="Ribosomal_Su5_D2-typ_SF"/>
</dbReference>
<dbReference type="GO" id="GO:0005524">
    <property type="term" value="F:ATP binding"/>
    <property type="evidence" value="ECO:0007669"/>
    <property type="project" value="InterPro"/>
</dbReference>
<protein>
    <submittedName>
        <fullName evidence="4">Uncharacterized protein LOC105423755</fullName>
    </submittedName>
</protein>
<gene>
    <name evidence="4" type="primary">LOC105423755</name>
</gene>
<dbReference type="GO" id="GO:0019287">
    <property type="term" value="P:isopentenyl diphosphate biosynthetic process, mevalonate pathway"/>
    <property type="evidence" value="ECO:0007669"/>
    <property type="project" value="TreeGrafter"/>
</dbReference>
<dbReference type="Gene3D" id="3.30.230.10">
    <property type="match status" value="1"/>
</dbReference>
<dbReference type="GO" id="GO:0005829">
    <property type="term" value="C:cytosol"/>
    <property type="evidence" value="ECO:0007669"/>
    <property type="project" value="TreeGrafter"/>
</dbReference>
<keyword evidence="2" id="KW-0418">Kinase</keyword>